<keyword evidence="1" id="KW-0472">Membrane</keyword>
<dbReference type="AlphaFoldDB" id="A0A1Y0IDY2"/>
<evidence type="ECO:0008006" key="4">
    <source>
        <dbReference type="Google" id="ProtNLM"/>
    </source>
</evidence>
<reference evidence="2 3" key="1">
    <citation type="submission" date="2017-05" db="EMBL/GenBank/DDBJ databases">
        <title>Genomic insights into alkan degradation activity of Oleiphilus messinensis.</title>
        <authorList>
            <person name="Kozyavkin S.A."/>
            <person name="Slesarev A.I."/>
            <person name="Golyshin P.N."/>
            <person name="Korzhenkov A."/>
            <person name="Golyshina O.N."/>
            <person name="Toshchakov S.V."/>
        </authorList>
    </citation>
    <scope>NUCLEOTIDE SEQUENCE [LARGE SCALE GENOMIC DNA]</scope>
    <source>
        <strain evidence="2 3">ME102</strain>
    </source>
</reference>
<evidence type="ECO:0000313" key="3">
    <source>
        <dbReference type="Proteomes" id="UP000196027"/>
    </source>
</evidence>
<gene>
    <name evidence="2" type="ORF">OLMES_4656</name>
</gene>
<dbReference type="Proteomes" id="UP000196027">
    <property type="component" value="Chromosome"/>
</dbReference>
<keyword evidence="1" id="KW-1133">Transmembrane helix</keyword>
<feature type="transmembrane region" description="Helical" evidence="1">
    <location>
        <begin position="38"/>
        <end position="60"/>
    </location>
</feature>
<accession>A0A1Y0IDY2</accession>
<keyword evidence="1" id="KW-0812">Transmembrane</keyword>
<keyword evidence="3" id="KW-1185">Reference proteome</keyword>
<organism evidence="2 3">
    <name type="scientific">Oleiphilus messinensis</name>
    <dbReference type="NCBI Taxonomy" id="141451"/>
    <lineage>
        <taxon>Bacteria</taxon>
        <taxon>Pseudomonadati</taxon>
        <taxon>Pseudomonadota</taxon>
        <taxon>Gammaproteobacteria</taxon>
        <taxon>Oceanospirillales</taxon>
        <taxon>Oleiphilaceae</taxon>
        <taxon>Oleiphilus</taxon>
    </lineage>
</organism>
<dbReference type="InterPro" id="IPR021529">
    <property type="entry name" value="DUF2798"/>
</dbReference>
<dbReference type="Pfam" id="PF11391">
    <property type="entry name" value="DUF2798"/>
    <property type="match status" value="1"/>
</dbReference>
<dbReference type="EMBL" id="CP021425">
    <property type="protein sequence ID" value="ARU58651.1"/>
    <property type="molecule type" value="Genomic_DNA"/>
</dbReference>
<dbReference type="KEGG" id="ome:OLMES_4656"/>
<name>A0A1Y0IDY2_9GAMM</name>
<evidence type="ECO:0000256" key="1">
    <source>
        <dbReference type="SAM" id="Phobius"/>
    </source>
</evidence>
<dbReference type="RefSeq" id="WP_198343092.1">
    <property type="nucleotide sequence ID" value="NZ_CP021425.1"/>
</dbReference>
<proteinExistence type="predicted"/>
<evidence type="ECO:0000313" key="2">
    <source>
        <dbReference type="EMBL" id="ARU58651.1"/>
    </source>
</evidence>
<feature type="transmembrane region" description="Helical" evidence="1">
    <location>
        <begin position="9"/>
        <end position="32"/>
    </location>
</feature>
<sequence>MIPRKYGQFVFSFFMALFMSGIMSFIITVFNMGLVDSIVFIWLKAWSFAFAVALPTINLVSPIVRRVANAVIADEELSGLANGSK</sequence>
<protein>
    <recommendedName>
        <fullName evidence="4">DUF2798 domain-containing protein</fullName>
    </recommendedName>
</protein>